<keyword evidence="2 6" id="KW-0820">tRNA-binding</keyword>
<dbReference type="AlphaFoldDB" id="A0A0G7ZL88"/>
<dbReference type="CDD" id="cd01433">
    <property type="entry name" value="Ribosomal_L16_L10e"/>
    <property type="match status" value="1"/>
</dbReference>
<evidence type="ECO:0000313" key="10">
    <source>
        <dbReference type="Proteomes" id="UP000242141"/>
    </source>
</evidence>
<dbReference type="PRINTS" id="PR00060">
    <property type="entry name" value="RIBOSOMALL16"/>
</dbReference>
<dbReference type="NCBIfam" id="TIGR01164">
    <property type="entry name" value="rplP_bact"/>
    <property type="match status" value="1"/>
</dbReference>
<dbReference type="GO" id="GO:0006412">
    <property type="term" value="P:translation"/>
    <property type="evidence" value="ECO:0007669"/>
    <property type="project" value="UniProtKB-UniRule"/>
</dbReference>
<reference evidence="10" key="1">
    <citation type="submission" date="2015-05" db="EMBL/GenBank/DDBJ databases">
        <authorList>
            <person name="Collingro A."/>
        </authorList>
    </citation>
    <scope>NUCLEOTIDE SEQUENCE [LARGE SCALE GENOMIC DNA]</scope>
    <source>
        <strain evidence="10">Ps</strain>
    </source>
</reference>
<evidence type="ECO:0000256" key="6">
    <source>
        <dbReference type="HAMAP-Rule" id="MF_01342"/>
    </source>
</evidence>
<dbReference type="Pfam" id="PF00252">
    <property type="entry name" value="Ribosomal_L16"/>
    <property type="match status" value="1"/>
</dbReference>
<keyword evidence="3 6" id="KW-0689">Ribosomal protein</keyword>
<evidence type="ECO:0000256" key="8">
    <source>
        <dbReference type="RuleBase" id="RU004414"/>
    </source>
</evidence>
<gene>
    <name evidence="6" type="primary">rplP</name>
    <name evidence="9" type="ORF">HEPPS_01500</name>
</gene>
<accession>A0A0G7ZL88</accession>
<dbReference type="PROSITE" id="PS00586">
    <property type="entry name" value="RIBOSOMAL_L16_1"/>
    <property type="match status" value="1"/>
</dbReference>
<dbReference type="PANTHER" id="PTHR12220">
    <property type="entry name" value="50S/60S RIBOSOMAL PROTEIN L16"/>
    <property type="match status" value="1"/>
</dbReference>
<dbReference type="InterPro" id="IPR016180">
    <property type="entry name" value="Ribosomal_uL16_dom"/>
</dbReference>
<keyword evidence="6 8" id="KW-0699">rRNA-binding</keyword>
<dbReference type="PANTHER" id="PTHR12220:SF13">
    <property type="entry name" value="LARGE RIBOSOMAL SUBUNIT PROTEIN UL16M"/>
    <property type="match status" value="1"/>
</dbReference>
<evidence type="ECO:0000256" key="2">
    <source>
        <dbReference type="ARBA" id="ARBA00022555"/>
    </source>
</evidence>
<dbReference type="HAMAP" id="MF_01342">
    <property type="entry name" value="Ribosomal_uL16"/>
    <property type="match status" value="1"/>
</dbReference>
<sequence length="141" mass="16164">MLTPKKQKYRKPHKISYEGKAKRGTKISFGKYGLQSLEGNYITERQIEAARIAITRYLKRNGKVWIRIFPQLPITKKPLEVRMGKGKGNVDHYAAVVKKGMILFEVDQVTDEQALEALRLGMHKLPVKCKVVKKGEELENV</sequence>
<comment type="function">
    <text evidence="6 8">Binds 23S rRNA and is also seen to make contacts with the A and possibly P site tRNAs.</text>
</comment>
<keyword evidence="6 8" id="KW-0694">RNA-binding</keyword>
<keyword evidence="10" id="KW-1185">Reference proteome</keyword>
<dbReference type="FunFam" id="3.90.1170.10:FF:000001">
    <property type="entry name" value="50S ribosomal protein L16"/>
    <property type="match status" value="1"/>
</dbReference>
<dbReference type="InterPro" id="IPR036920">
    <property type="entry name" value="Ribosomal_uL16_sf"/>
</dbReference>
<comment type="similarity">
    <text evidence="1 6 7">Belongs to the universal ribosomal protein uL16 family.</text>
</comment>
<proteinExistence type="inferred from homology"/>
<dbReference type="EMBL" id="CWGI01000001">
    <property type="protein sequence ID" value="CRX36950.1"/>
    <property type="molecule type" value="Genomic_DNA"/>
</dbReference>
<evidence type="ECO:0000313" key="9">
    <source>
        <dbReference type="EMBL" id="CRX36950.1"/>
    </source>
</evidence>
<evidence type="ECO:0000256" key="5">
    <source>
        <dbReference type="ARBA" id="ARBA00035198"/>
    </source>
</evidence>
<protein>
    <recommendedName>
        <fullName evidence="5 6">Large ribosomal subunit protein uL16</fullName>
    </recommendedName>
</protein>
<dbReference type="Gene3D" id="3.90.1170.10">
    <property type="entry name" value="Ribosomal protein L10e/L16"/>
    <property type="match status" value="1"/>
</dbReference>
<evidence type="ECO:0000256" key="3">
    <source>
        <dbReference type="ARBA" id="ARBA00022980"/>
    </source>
</evidence>
<dbReference type="GO" id="GO:0003735">
    <property type="term" value="F:structural constituent of ribosome"/>
    <property type="evidence" value="ECO:0007669"/>
    <property type="project" value="InterPro"/>
</dbReference>
<comment type="subunit">
    <text evidence="6 8">Part of the 50S ribosomal subunit.</text>
</comment>
<organism evidence="9 10">
    <name type="scientific">Candidatus Hepatoplasma crinochetorum</name>
    <dbReference type="NCBI Taxonomy" id="295596"/>
    <lineage>
        <taxon>Bacteria</taxon>
        <taxon>Bacillati</taxon>
        <taxon>Mycoplasmatota</taxon>
        <taxon>Mollicutes</taxon>
        <taxon>Candidatus Hepatoplasmataceae</taxon>
        <taxon>Candidatus Hepatoplasma</taxon>
    </lineage>
</organism>
<evidence type="ECO:0000256" key="7">
    <source>
        <dbReference type="RuleBase" id="RU004413"/>
    </source>
</evidence>
<dbReference type="GO" id="GO:0022625">
    <property type="term" value="C:cytosolic large ribosomal subunit"/>
    <property type="evidence" value="ECO:0007669"/>
    <property type="project" value="TreeGrafter"/>
</dbReference>
<dbReference type="GO" id="GO:0000049">
    <property type="term" value="F:tRNA binding"/>
    <property type="evidence" value="ECO:0007669"/>
    <property type="project" value="UniProtKB-KW"/>
</dbReference>
<name>A0A0G7ZL88_9MOLU</name>
<evidence type="ECO:0000256" key="4">
    <source>
        <dbReference type="ARBA" id="ARBA00023274"/>
    </source>
</evidence>
<keyword evidence="4 6" id="KW-0687">Ribonucleoprotein</keyword>
<dbReference type="InterPro" id="IPR020798">
    <property type="entry name" value="Ribosomal_uL16_CS"/>
</dbReference>
<dbReference type="InterPro" id="IPR047873">
    <property type="entry name" value="Ribosomal_uL16"/>
</dbReference>
<dbReference type="SUPFAM" id="SSF54686">
    <property type="entry name" value="Ribosomal protein L16p/L10e"/>
    <property type="match status" value="1"/>
</dbReference>
<dbReference type="Proteomes" id="UP000242141">
    <property type="component" value="Unassembled WGS sequence"/>
</dbReference>
<dbReference type="InterPro" id="IPR000114">
    <property type="entry name" value="Ribosomal_uL16_bact-type"/>
</dbReference>
<evidence type="ECO:0000256" key="1">
    <source>
        <dbReference type="ARBA" id="ARBA00008931"/>
    </source>
</evidence>
<dbReference type="GO" id="GO:0019843">
    <property type="term" value="F:rRNA binding"/>
    <property type="evidence" value="ECO:0007669"/>
    <property type="project" value="UniProtKB-UniRule"/>
</dbReference>